<evidence type="ECO:0000313" key="4">
    <source>
        <dbReference type="EMBL" id="GEQ22725.1"/>
    </source>
</evidence>
<sequence length="300" mass="34556">MDKQNYELAEEDYISGMKYKEIAEKYNVSINTVKSWKTRYKWCKDKKGMHTKSKKVCTQNKKSAGTKKNIENSNEEPIADEVKEVMENEELTDKQRLFCIFYSKCFNATKAYLKAYTCTYETANAEGYKLLVNPCIKKQIDELTKIRFNKEALKSGVLQKYIDIAFADLGDYLKFGKKTKGVWTKDKDGVDTPVIDPDTGQQKIKEYSYVDLKESISVDTSLITEVSEGKDGIKIKLADKMKALDFLNKHLNLLSDEDKVKLDIANKQLQNQKLQLQNDKLGNKGKDEKINIVIKRKECE</sequence>
<dbReference type="Proteomes" id="UP000321089">
    <property type="component" value="Unassembled WGS sequence"/>
</dbReference>
<dbReference type="InterPro" id="IPR038713">
    <property type="entry name" value="Terminase_Gp1_N_sf"/>
</dbReference>
<feature type="domain" description="Terminase ATPase subunit N-terminal" evidence="3">
    <location>
        <begin position="13"/>
        <end position="42"/>
    </location>
</feature>
<dbReference type="InterPro" id="IPR010332">
    <property type="entry name" value="ATPase_terminase-su_N"/>
</dbReference>
<reference evidence="4 5" key="1">
    <citation type="submission" date="2019-07" db="EMBL/GenBank/DDBJ databases">
        <title>Whole genome shotgun sequence of Clostridium butyricum NBRC 3858.</title>
        <authorList>
            <person name="Hosoyama A."/>
            <person name="Uohara A."/>
            <person name="Ohji S."/>
            <person name="Ichikawa N."/>
        </authorList>
    </citation>
    <scope>NUCLEOTIDE SEQUENCE [LARGE SCALE GENOMIC DNA]</scope>
    <source>
        <strain evidence="4 5">NBRC 3858</strain>
    </source>
</reference>
<evidence type="ECO:0000259" key="3">
    <source>
        <dbReference type="Pfam" id="PF06056"/>
    </source>
</evidence>
<accession>A0A512TR97</accession>
<dbReference type="RefSeq" id="WP_146869042.1">
    <property type="nucleotide sequence ID" value="NZ_BKBC01000059.1"/>
</dbReference>
<dbReference type="PANTHER" id="PTHR41328">
    <property type="entry name" value="TERMINASE SMALL SUBUNIT-RELATED"/>
    <property type="match status" value="1"/>
</dbReference>
<comment type="caution">
    <text evidence="4">The sequence shown here is derived from an EMBL/GenBank/DDBJ whole genome shotgun (WGS) entry which is preliminary data.</text>
</comment>
<dbReference type="GO" id="GO:0051276">
    <property type="term" value="P:chromosome organization"/>
    <property type="evidence" value="ECO:0007669"/>
    <property type="project" value="InterPro"/>
</dbReference>
<dbReference type="AlphaFoldDB" id="A0A512TR97"/>
<dbReference type="InterPro" id="IPR005335">
    <property type="entry name" value="Terminase_ssu"/>
</dbReference>
<organism evidence="4 5">
    <name type="scientific">Clostridium butyricum</name>
    <dbReference type="NCBI Taxonomy" id="1492"/>
    <lineage>
        <taxon>Bacteria</taxon>
        <taxon>Bacillati</taxon>
        <taxon>Bacillota</taxon>
        <taxon>Clostridia</taxon>
        <taxon>Eubacteriales</taxon>
        <taxon>Clostridiaceae</taxon>
        <taxon>Clostridium</taxon>
    </lineage>
</organism>
<dbReference type="EMBL" id="BKBC01000059">
    <property type="protein sequence ID" value="GEQ22725.1"/>
    <property type="molecule type" value="Genomic_DNA"/>
</dbReference>
<dbReference type="InterPro" id="IPR052404">
    <property type="entry name" value="SPP1-like_terminase"/>
</dbReference>
<evidence type="ECO:0000256" key="2">
    <source>
        <dbReference type="ARBA" id="ARBA00023219"/>
    </source>
</evidence>
<name>A0A512TR97_CLOBU</name>
<dbReference type="PANTHER" id="PTHR41328:SF3">
    <property type="entry name" value="PBSX PHAGE TERMINASE SMALL SUBUNIT"/>
    <property type="match status" value="1"/>
</dbReference>
<evidence type="ECO:0000256" key="1">
    <source>
        <dbReference type="ARBA" id="ARBA00022612"/>
    </source>
</evidence>
<protein>
    <submittedName>
        <fullName evidence="4">Phage terminase small subunit</fullName>
    </submittedName>
</protein>
<dbReference type="Gene3D" id="1.10.10.1400">
    <property type="entry name" value="Terminase, small subunit, N-terminal DNA-binding domain, HTH motif"/>
    <property type="match status" value="1"/>
</dbReference>
<dbReference type="Pfam" id="PF06056">
    <property type="entry name" value="Terminase_5"/>
    <property type="match status" value="1"/>
</dbReference>
<keyword evidence="2" id="KW-0231">Viral genome packaging</keyword>
<dbReference type="Pfam" id="PF03592">
    <property type="entry name" value="Terminase_2"/>
    <property type="match status" value="1"/>
</dbReference>
<keyword evidence="1" id="KW-1188">Viral release from host cell</keyword>
<proteinExistence type="predicted"/>
<evidence type="ECO:0000313" key="5">
    <source>
        <dbReference type="Proteomes" id="UP000321089"/>
    </source>
</evidence>
<gene>
    <name evidence="4" type="ORF">CBU02nite_32310</name>
</gene>
<dbReference type="Gene3D" id="1.10.10.60">
    <property type="entry name" value="Homeodomain-like"/>
    <property type="match status" value="1"/>
</dbReference>